<organism evidence="2">
    <name type="scientific">Rhizophora mucronata</name>
    <name type="common">Asiatic mangrove</name>
    <dbReference type="NCBI Taxonomy" id="61149"/>
    <lineage>
        <taxon>Eukaryota</taxon>
        <taxon>Viridiplantae</taxon>
        <taxon>Streptophyta</taxon>
        <taxon>Embryophyta</taxon>
        <taxon>Tracheophyta</taxon>
        <taxon>Spermatophyta</taxon>
        <taxon>Magnoliopsida</taxon>
        <taxon>eudicotyledons</taxon>
        <taxon>Gunneridae</taxon>
        <taxon>Pentapetalae</taxon>
        <taxon>rosids</taxon>
        <taxon>fabids</taxon>
        <taxon>Malpighiales</taxon>
        <taxon>Rhizophoraceae</taxon>
        <taxon>Rhizophora</taxon>
    </lineage>
</organism>
<accession>A0A2P2QXQ6</accession>
<dbReference type="AlphaFoldDB" id="A0A2P2QXQ6"/>
<name>A0A2P2QXQ6_RHIMU</name>
<sequence length="45" mass="4956">MLYLVQCSCHYVQSSQSDSWSQVPLPPLQAHPTDCDANQRGPPGI</sequence>
<feature type="region of interest" description="Disordered" evidence="1">
    <location>
        <begin position="15"/>
        <end position="45"/>
    </location>
</feature>
<evidence type="ECO:0000256" key="1">
    <source>
        <dbReference type="SAM" id="MobiDB-lite"/>
    </source>
</evidence>
<protein>
    <submittedName>
        <fullName evidence="2">Uncharacterized protein</fullName>
    </submittedName>
</protein>
<dbReference type="EMBL" id="GGEC01091298">
    <property type="protein sequence ID" value="MBX71782.1"/>
    <property type="molecule type" value="Transcribed_RNA"/>
</dbReference>
<proteinExistence type="predicted"/>
<reference evidence="2" key="1">
    <citation type="submission" date="2018-02" db="EMBL/GenBank/DDBJ databases">
        <title>Rhizophora mucronata_Transcriptome.</title>
        <authorList>
            <person name="Meera S.P."/>
            <person name="Sreeshan A."/>
            <person name="Augustine A."/>
        </authorList>
    </citation>
    <scope>NUCLEOTIDE SEQUENCE</scope>
    <source>
        <tissue evidence="2">Leaf</tissue>
    </source>
</reference>
<evidence type="ECO:0000313" key="2">
    <source>
        <dbReference type="EMBL" id="MBX71782.1"/>
    </source>
</evidence>